<dbReference type="GO" id="GO:0005615">
    <property type="term" value="C:extracellular space"/>
    <property type="evidence" value="ECO:0007669"/>
    <property type="project" value="TreeGrafter"/>
</dbReference>
<evidence type="ECO:0000256" key="6">
    <source>
        <dbReference type="ARBA" id="ARBA00023180"/>
    </source>
</evidence>
<feature type="active site" description="Acyl-ester intermediate" evidence="9">
    <location>
        <position position="229"/>
    </location>
</feature>
<dbReference type="InterPro" id="IPR002018">
    <property type="entry name" value="CarbesteraseB"/>
</dbReference>
<evidence type="ECO:0000256" key="9">
    <source>
        <dbReference type="PIRSR" id="PIRSR600997-1"/>
    </source>
</evidence>
<dbReference type="EMBL" id="VIIS01000042">
    <property type="protein sequence ID" value="KAF0314169.1"/>
    <property type="molecule type" value="Genomic_DNA"/>
</dbReference>
<dbReference type="OrthoDB" id="9000293at2759"/>
<protein>
    <recommendedName>
        <fullName evidence="10">Carboxylic ester hydrolase</fullName>
        <ecNumber evidence="10">3.1.1.-</ecNumber>
    </recommendedName>
</protein>
<dbReference type="GO" id="GO:0019695">
    <property type="term" value="P:choline metabolic process"/>
    <property type="evidence" value="ECO:0007669"/>
    <property type="project" value="TreeGrafter"/>
</dbReference>
<dbReference type="SUPFAM" id="SSF53474">
    <property type="entry name" value="alpha/beta-Hydrolases"/>
    <property type="match status" value="1"/>
</dbReference>
<accession>A0A6A4X9G8</accession>
<keyword evidence="6" id="KW-0325">Glycoprotein</keyword>
<sequence>MGAFGAPLPMSLLALLTLAPLRSCAQQSVDEDGLVVRTNKGLVRGMTQTAATGRQVDVWLGIPFAKPPIGPLRFKHPQPMHLWHDVRDAKQQPNSCWQTVDDYFGDFEGSSMWNANTPMSEDCLYLNVVSPRPRPARPAAVMVWIFGGGFYSGTSTLDVYDAKILASQEGVVFVSFQYRVASLGYLYLDTPAAPGNAGMFDQLMALQWVQDNIAAFGGNPHNVTLFGESAGAASINMHLVSPLSRSLFSQAILQSGSATNPWAVVDKREAALRGLRLAEAVKCPDTNPVAALECLRRTDPKTLVYSEGFLTDFCDFAFVPVVDGSFLVETPRASLASGNFKKVNLLMGSNKDEGYFYLLYYLTDLFGLREDPQVTHEMFLDAVKQLHPRLTTPARSAIAFEYTPWANTESSAHMRDAIDEMAGDHQFTCGLMEVADVYARANSGVYMYFFSQRSSVSPWPRYMGVLHGDEILFVFGLPLNPAKHYTPEEAELSSKMMRYWANFAKTGAARAIHPEVSAPTALRAGRAVGSGGRAAVGGPGTRGINPNRGSSLKPSLDYWPLHSVHDRSYLTLSVNSSAVGVGPKIKRCAFWQKHLPNLQAATADISDTEAEWKLQFAHWKDEYIVNWRNEFDKYQAFMNRQNELFRAHRDRCQPGLYGPSYAPPMYPWLQT</sequence>
<dbReference type="InterPro" id="IPR019826">
    <property type="entry name" value="Carboxylesterase_B_AS"/>
</dbReference>
<dbReference type="EC" id="3.1.1.-" evidence="10"/>
<feature type="domain" description="Carboxylesterase type B" evidence="11">
    <location>
        <begin position="34"/>
        <end position="591"/>
    </location>
</feature>
<dbReference type="Gene3D" id="3.40.50.1820">
    <property type="entry name" value="alpha/beta hydrolase"/>
    <property type="match status" value="1"/>
</dbReference>
<evidence type="ECO:0000256" key="7">
    <source>
        <dbReference type="ARBA" id="ARBA00037263"/>
    </source>
</evidence>
<dbReference type="GO" id="GO:0003990">
    <property type="term" value="F:acetylcholinesterase activity"/>
    <property type="evidence" value="ECO:0007669"/>
    <property type="project" value="UniProtKB-EC"/>
</dbReference>
<proteinExistence type="inferred from homology"/>
<keyword evidence="5" id="KW-1015">Disulfide bond</keyword>
<evidence type="ECO:0000256" key="2">
    <source>
        <dbReference type="ARBA" id="ARBA00022487"/>
    </source>
</evidence>
<dbReference type="GO" id="GO:0005886">
    <property type="term" value="C:plasma membrane"/>
    <property type="evidence" value="ECO:0007669"/>
    <property type="project" value="TreeGrafter"/>
</dbReference>
<organism evidence="12 13">
    <name type="scientific">Amphibalanus amphitrite</name>
    <name type="common">Striped barnacle</name>
    <name type="synonym">Balanus amphitrite</name>
    <dbReference type="NCBI Taxonomy" id="1232801"/>
    <lineage>
        <taxon>Eukaryota</taxon>
        <taxon>Metazoa</taxon>
        <taxon>Ecdysozoa</taxon>
        <taxon>Arthropoda</taxon>
        <taxon>Crustacea</taxon>
        <taxon>Multicrustacea</taxon>
        <taxon>Cirripedia</taxon>
        <taxon>Thoracica</taxon>
        <taxon>Thoracicalcarea</taxon>
        <taxon>Balanomorpha</taxon>
        <taxon>Balanoidea</taxon>
        <taxon>Balanidae</taxon>
        <taxon>Amphibalaninae</taxon>
        <taxon>Amphibalanus</taxon>
    </lineage>
</organism>
<dbReference type="InterPro" id="IPR050654">
    <property type="entry name" value="AChE-related_enzymes"/>
</dbReference>
<evidence type="ECO:0000313" key="12">
    <source>
        <dbReference type="EMBL" id="KAF0314169.1"/>
    </source>
</evidence>
<keyword evidence="13" id="KW-1185">Reference proteome</keyword>
<dbReference type="CDD" id="cd00312">
    <property type="entry name" value="Esterase_lipase"/>
    <property type="match status" value="1"/>
</dbReference>
<keyword evidence="2" id="KW-0719">Serine esterase</keyword>
<keyword evidence="4" id="KW-0531">Neurotransmitter degradation</keyword>
<dbReference type="Pfam" id="PF00135">
    <property type="entry name" value="COesterase"/>
    <property type="match status" value="1"/>
</dbReference>
<dbReference type="PRINTS" id="PR00878">
    <property type="entry name" value="CHOLNESTRASE"/>
</dbReference>
<dbReference type="AlphaFoldDB" id="A0A6A4X9G8"/>
<feature type="active site" description="Charge relay system" evidence="9">
    <location>
        <position position="467"/>
    </location>
</feature>
<feature type="active site" description="Charge relay system" evidence="9">
    <location>
        <position position="353"/>
    </location>
</feature>
<comment type="catalytic activity">
    <reaction evidence="8">
        <text>acetylcholine + H2O = choline + acetate + H(+)</text>
        <dbReference type="Rhea" id="RHEA:17561"/>
        <dbReference type="ChEBI" id="CHEBI:15354"/>
        <dbReference type="ChEBI" id="CHEBI:15355"/>
        <dbReference type="ChEBI" id="CHEBI:15377"/>
        <dbReference type="ChEBI" id="CHEBI:15378"/>
        <dbReference type="ChEBI" id="CHEBI:30089"/>
        <dbReference type="EC" id="3.1.1.7"/>
    </reaction>
</comment>
<evidence type="ECO:0000256" key="10">
    <source>
        <dbReference type="RuleBase" id="RU361235"/>
    </source>
</evidence>
<gene>
    <name evidence="12" type="primary">Ace_0</name>
    <name evidence="12" type="ORF">FJT64_015381</name>
</gene>
<keyword evidence="10" id="KW-0732">Signal</keyword>
<dbReference type="GO" id="GO:0006581">
    <property type="term" value="P:acetylcholine catabolic process"/>
    <property type="evidence" value="ECO:0007669"/>
    <property type="project" value="TreeGrafter"/>
</dbReference>
<dbReference type="Proteomes" id="UP000440578">
    <property type="component" value="Unassembled WGS sequence"/>
</dbReference>
<comment type="caution">
    <text evidence="12">The sequence shown here is derived from an EMBL/GenBank/DDBJ whole genome shotgun (WGS) entry which is preliminary data.</text>
</comment>
<dbReference type="InterPro" id="IPR019819">
    <property type="entry name" value="Carboxylesterase_B_CS"/>
</dbReference>
<dbReference type="PROSITE" id="PS00941">
    <property type="entry name" value="CARBOXYLESTERASE_B_2"/>
    <property type="match status" value="1"/>
</dbReference>
<comment type="function">
    <text evidence="7">Rapidly hydrolyzes choline released into the synapse.</text>
</comment>
<dbReference type="InterPro" id="IPR029058">
    <property type="entry name" value="AB_hydrolase_fold"/>
</dbReference>
<dbReference type="InterPro" id="IPR000997">
    <property type="entry name" value="Cholinesterase"/>
</dbReference>
<evidence type="ECO:0000313" key="13">
    <source>
        <dbReference type="Proteomes" id="UP000440578"/>
    </source>
</evidence>
<feature type="signal peptide" evidence="10">
    <location>
        <begin position="1"/>
        <end position="25"/>
    </location>
</feature>
<keyword evidence="3 10" id="KW-0378">Hydrolase</keyword>
<feature type="chain" id="PRO_5025710961" description="Carboxylic ester hydrolase" evidence="10">
    <location>
        <begin position="26"/>
        <end position="671"/>
    </location>
</feature>
<comment type="similarity">
    <text evidence="1 10">Belongs to the type-B carboxylesterase/lipase family.</text>
</comment>
<evidence type="ECO:0000256" key="3">
    <source>
        <dbReference type="ARBA" id="ARBA00022801"/>
    </source>
</evidence>
<evidence type="ECO:0000259" key="11">
    <source>
        <dbReference type="Pfam" id="PF00135"/>
    </source>
</evidence>
<dbReference type="PANTHER" id="PTHR43918">
    <property type="entry name" value="ACETYLCHOLINESTERASE"/>
    <property type="match status" value="1"/>
</dbReference>
<evidence type="ECO:0000256" key="5">
    <source>
        <dbReference type="ARBA" id="ARBA00023157"/>
    </source>
</evidence>
<reference evidence="12 13" key="1">
    <citation type="submission" date="2019-07" db="EMBL/GenBank/DDBJ databases">
        <title>Draft genome assembly of a fouling barnacle, Amphibalanus amphitrite (Darwin, 1854): The first reference genome for Thecostraca.</title>
        <authorList>
            <person name="Kim W."/>
        </authorList>
    </citation>
    <scope>NUCLEOTIDE SEQUENCE [LARGE SCALE GENOMIC DNA]</scope>
    <source>
        <strain evidence="12">SNU_AA5</strain>
        <tissue evidence="12">Soma without cirri and trophi</tissue>
    </source>
</reference>
<name>A0A6A4X9G8_AMPAM</name>
<evidence type="ECO:0000256" key="1">
    <source>
        <dbReference type="ARBA" id="ARBA00005964"/>
    </source>
</evidence>
<evidence type="ECO:0000256" key="8">
    <source>
        <dbReference type="ARBA" id="ARBA00048484"/>
    </source>
</evidence>
<dbReference type="PROSITE" id="PS00122">
    <property type="entry name" value="CARBOXYLESTERASE_B_1"/>
    <property type="match status" value="1"/>
</dbReference>
<evidence type="ECO:0000256" key="4">
    <source>
        <dbReference type="ARBA" id="ARBA00022867"/>
    </source>
</evidence>
<dbReference type="PANTHER" id="PTHR43918:SF12">
    <property type="entry name" value="ACETYLCHOLINESTERASE 1"/>
    <property type="match status" value="1"/>
</dbReference>
<dbReference type="SMR" id="A0A6A4X9G8"/>